<dbReference type="EMBL" id="JAQHRD010000017">
    <property type="protein sequence ID" value="KAJ6436747.1"/>
    <property type="molecule type" value="Genomic_DNA"/>
</dbReference>
<dbReference type="AlphaFoldDB" id="A0AB34FCL6"/>
<dbReference type="InterPro" id="IPR052701">
    <property type="entry name" value="GAG_Ulvan_Degrading_Sulfatases"/>
</dbReference>
<dbReference type="PANTHER" id="PTHR43751:SF3">
    <property type="entry name" value="SULFATASE N-TERMINAL DOMAIN-CONTAINING PROTEIN"/>
    <property type="match status" value="1"/>
</dbReference>
<comment type="caution">
    <text evidence="2">The sequence shown here is derived from an EMBL/GenBank/DDBJ whole genome shotgun (WGS) entry which is preliminary data.</text>
</comment>
<dbReference type="Pfam" id="PF00884">
    <property type="entry name" value="Sulfatase"/>
    <property type="match status" value="1"/>
</dbReference>
<keyword evidence="3" id="KW-1185">Reference proteome</keyword>
<protein>
    <submittedName>
        <fullName evidence="2">ABC transporter CDR4</fullName>
    </submittedName>
</protein>
<dbReference type="SUPFAM" id="SSF53649">
    <property type="entry name" value="Alkaline phosphatase-like"/>
    <property type="match status" value="1"/>
</dbReference>
<reference evidence="2" key="1">
    <citation type="submission" date="2023-01" db="EMBL/GenBank/DDBJ databases">
        <title>The growth and conidiation of Purpureocillium lavendulum are regulated by nitrogen source and histone H3K14 acetylation.</title>
        <authorList>
            <person name="Tang P."/>
            <person name="Han J."/>
            <person name="Zhang C."/>
            <person name="Tang P."/>
            <person name="Qi F."/>
            <person name="Zhang K."/>
            <person name="Liang L."/>
        </authorList>
    </citation>
    <scope>NUCLEOTIDE SEQUENCE</scope>
    <source>
        <strain evidence="2">YMF1.00683</strain>
    </source>
</reference>
<dbReference type="InterPro" id="IPR000917">
    <property type="entry name" value="Sulfatase_N"/>
</dbReference>
<dbReference type="Proteomes" id="UP001163105">
    <property type="component" value="Unassembled WGS sequence"/>
</dbReference>
<sequence>MAEGSVAIRHIVLIQMESMRQELFPFQYGSDFHRLITATHDTPDLDHINGRLASLTPNSEILTGRKSGFVSSNGDPLRSSSKWNDTTAPTFGGLTVVGAHTTSSVSFKSTAAIHCGLWPMPVDMFEEADLTNYQPCLPQILGLFNELKEPASAADWRSYQWNRAFFQSITDEYDRQAKFNAKIGFTHVVSKSHIKKTFLDPEGLEEINYFGYAETVLKPHIRDFVINATKNEQRMFLSHFTSTTHHPWGTPSGFDTVGYMGRGHGLTQSHQDMNKYLNAVRWHDAWLGELMQLFDDLGISEETLVVFVGDHGQAFKEDCSKSGTYENSHISNFRVPIVFRHPKLPRVELSVQATSISILPTILDLLISTGSLNEKDMSAAKDLIQEYEGQSLIRSYKSESGGRRAWNFGVVNPGGRMLVVTSADTPWRLALPLLSEGEYVFTNLEEDPLETNPLKHWALEGLLSGIGRRFGKSAAKWAAEAHTVALWWVEERRRLWTVIPDADDYGSLG</sequence>
<accession>A0AB34FCL6</accession>
<evidence type="ECO:0000313" key="3">
    <source>
        <dbReference type="Proteomes" id="UP001163105"/>
    </source>
</evidence>
<feature type="domain" description="Sulfatase N-terminal" evidence="1">
    <location>
        <begin position="70"/>
        <end position="366"/>
    </location>
</feature>
<organism evidence="2 3">
    <name type="scientific">Purpureocillium lavendulum</name>
    <dbReference type="NCBI Taxonomy" id="1247861"/>
    <lineage>
        <taxon>Eukaryota</taxon>
        <taxon>Fungi</taxon>
        <taxon>Dikarya</taxon>
        <taxon>Ascomycota</taxon>
        <taxon>Pezizomycotina</taxon>
        <taxon>Sordariomycetes</taxon>
        <taxon>Hypocreomycetidae</taxon>
        <taxon>Hypocreales</taxon>
        <taxon>Ophiocordycipitaceae</taxon>
        <taxon>Purpureocillium</taxon>
    </lineage>
</organism>
<name>A0AB34FCL6_9HYPO</name>
<proteinExistence type="predicted"/>
<dbReference type="PANTHER" id="PTHR43751">
    <property type="entry name" value="SULFATASE"/>
    <property type="match status" value="1"/>
</dbReference>
<evidence type="ECO:0000313" key="2">
    <source>
        <dbReference type="EMBL" id="KAJ6436747.1"/>
    </source>
</evidence>
<dbReference type="Gene3D" id="3.40.720.10">
    <property type="entry name" value="Alkaline Phosphatase, subunit A"/>
    <property type="match status" value="1"/>
</dbReference>
<evidence type="ECO:0000259" key="1">
    <source>
        <dbReference type="Pfam" id="PF00884"/>
    </source>
</evidence>
<dbReference type="InterPro" id="IPR017850">
    <property type="entry name" value="Alkaline_phosphatase_core_sf"/>
</dbReference>
<gene>
    <name evidence="2" type="ORF">O9K51_10711</name>
</gene>